<organism evidence="2 3">
    <name type="scientific">Candidatus Chloroploca asiatica</name>
    <dbReference type="NCBI Taxonomy" id="1506545"/>
    <lineage>
        <taxon>Bacteria</taxon>
        <taxon>Bacillati</taxon>
        <taxon>Chloroflexota</taxon>
        <taxon>Chloroflexia</taxon>
        <taxon>Chloroflexales</taxon>
        <taxon>Chloroflexineae</taxon>
        <taxon>Oscillochloridaceae</taxon>
        <taxon>Candidatus Chloroploca</taxon>
    </lineage>
</organism>
<name>A0A2H3L040_9CHLR</name>
<comment type="caution">
    <text evidence="2">The sequence shown here is derived from an EMBL/GenBank/DDBJ whole genome shotgun (WGS) entry which is preliminary data.</text>
</comment>
<sequence>MQCFPHVRGALLLVPCLIALTCALTGCGATQSTGSAASVHTAWVTAVRTNDHAAALTVVAPEWSEGAVAQVVLTMQDQLHNPRSRTGALRELTMLDPTDAGAGMTGVSIWAFTEVTWCYHTRMAASPSGWVVTHWGTGACPPGLRQPWEEEPSS</sequence>
<keyword evidence="3" id="KW-1185">Reference proteome</keyword>
<dbReference type="Proteomes" id="UP000220922">
    <property type="component" value="Unassembled WGS sequence"/>
</dbReference>
<protein>
    <submittedName>
        <fullName evidence="2">Uncharacterized protein</fullName>
    </submittedName>
</protein>
<feature type="signal peptide" evidence="1">
    <location>
        <begin position="1"/>
        <end position="25"/>
    </location>
</feature>
<gene>
    <name evidence="2" type="ORF">A9Q02_16545</name>
</gene>
<accession>A0A2H3L040</accession>
<reference evidence="2 3" key="1">
    <citation type="submission" date="2016-05" db="EMBL/GenBank/DDBJ databases">
        <authorList>
            <person name="Lavstsen T."/>
            <person name="Jespersen J.S."/>
        </authorList>
    </citation>
    <scope>NUCLEOTIDE SEQUENCE [LARGE SCALE GENOMIC DNA]</scope>
    <source>
        <strain evidence="2 3">B7-9</strain>
    </source>
</reference>
<keyword evidence="1" id="KW-0732">Signal</keyword>
<evidence type="ECO:0000313" key="3">
    <source>
        <dbReference type="Proteomes" id="UP000220922"/>
    </source>
</evidence>
<evidence type="ECO:0000256" key="1">
    <source>
        <dbReference type="SAM" id="SignalP"/>
    </source>
</evidence>
<dbReference type="EMBL" id="LYXE01000114">
    <property type="protein sequence ID" value="PDV98001.1"/>
    <property type="molecule type" value="Genomic_DNA"/>
</dbReference>
<evidence type="ECO:0000313" key="2">
    <source>
        <dbReference type="EMBL" id="PDV98001.1"/>
    </source>
</evidence>
<feature type="chain" id="PRO_5013850500" evidence="1">
    <location>
        <begin position="26"/>
        <end position="154"/>
    </location>
</feature>
<dbReference type="RefSeq" id="WP_097653927.1">
    <property type="nucleotide sequence ID" value="NZ_LYXE01000114.1"/>
</dbReference>
<dbReference type="AlphaFoldDB" id="A0A2H3L040"/>
<proteinExistence type="predicted"/>